<dbReference type="EC" id="3.4.21.10" evidence="2"/>
<feature type="chain" id="PRO_5028214088" description="Acrosin" evidence="9">
    <location>
        <begin position="19"/>
        <end position="265"/>
    </location>
</feature>
<evidence type="ECO:0000313" key="12">
    <source>
        <dbReference type="RefSeq" id="XP_031561880.1"/>
    </source>
</evidence>
<dbReference type="PROSITE" id="PS00134">
    <property type="entry name" value="TRYPSIN_HIS"/>
    <property type="match status" value="1"/>
</dbReference>
<evidence type="ECO:0000256" key="1">
    <source>
        <dbReference type="ARBA" id="ARBA00001656"/>
    </source>
</evidence>
<dbReference type="GeneID" id="116297736"/>
<dbReference type="PROSITE" id="PS00135">
    <property type="entry name" value="TRYPSIN_SER"/>
    <property type="match status" value="1"/>
</dbReference>
<dbReference type="FunCoup" id="A0A6P8IAY9">
    <property type="interactions" value="146"/>
</dbReference>
<evidence type="ECO:0000256" key="7">
    <source>
        <dbReference type="ARBA" id="ARBA00023157"/>
    </source>
</evidence>
<evidence type="ECO:0000256" key="6">
    <source>
        <dbReference type="ARBA" id="ARBA00022825"/>
    </source>
</evidence>
<dbReference type="PRINTS" id="PR00722">
    <property type="entry name" value="CHYMOTRYPSIN"/>
</dbReference>
<evidence type="ECO:0000313" key="11">
    <source>
        <dbReference type="Proteomes" id="UP000515163"/>
    </source>
</evidence>
<evidence type="ECO:0000259" key="10">
    <source>
        <dbReference type="PROSITE" id="PS50240"/>
    </source>
</evidence>
<evidence type="ECO:0000256" key="3">
    <source>
        <dbReference type="ARBA" id="ARBA00017161"/>
    </source>
</evidence>
<keyword evidence="6 8" id="KW-0720">Serine protease</keyword>
<organism evidence="11 12">
    <name type="scientific">Actinia tenebrosa</name>
    <name type="common">Australian red waratah sea anemone</name>
    <dbReference type="NCBI Taxonomy" id="6105"/>
    <lineage>
        <taxon>Eukaryota</taxon>
        <taxon>Metazoa</taxon>
        <taxon>Cnidaria</taxon>
        <taxon>Anthozoa</taxon>
        <taxon>Hexacorallia</taxon>
        <taxon>Actiniaria</taxon>
        <taxon>Actiniidae</taxon>
        <taxon>Actinia</taxon>
    </lineage>
</organism>
<dbReference type="InterPro" id="IPR001254">
    <property type="entry name" value="Trypsin_dom"/>
</dbReference>
<dbReference type="OrthoDB" id="5947903at2759"/>
<evidence type="ECO:0000256" key="4">
    <source>
        <dbReference type="ARBA" id="ARBA00022670"/>
    </source>
</evidence>
<keyword evidence="4 8" id="KW-0645">Protease</keyword>
<dbReference type="KEGG" id="aten:116297736"/>
<dbReference type="InParanoid" id="A0A6P8IAY9"/>
<dbReference type="InterPro" id="IPR001314">
    <property type="entry name" value="Peptidase_S1A"/>
</dbReference>
<dbReference type="Gene3D" id="2.40.10.10">
    <property type="entry name" value="Trypsin-like serine proteases"/>
    <property type="match status" value="1"/>
</dbReference>
<accession>A0A6P8IAY9</accession>
<dbReference type="InterPro" id="IPR033116">
    <property type="entry name" value="TRYPSIN_SER"/>
</dbReference>
<sequence length="265" mass="29698">MFLFVPIYLSLLFGSSFSQDCGQKRRGESRIIGGEEATPHSWPWQLSLRFNGSHACGASLLTPQWALTAAHCLVKSRDPKDYRLVFGAHYVKNDGDILGLSRIIVHEGFHVDHFKHDFALLKIVRPVRLSNKVQTICLARGEQIKPGTKCYISGWGRFDPKKPKTPSSWLKQSLVPIVDNKSCLRKNGHITDIPDDVMVCVGGQGSTICNGDSGGPLMCEENGRWFLRGVASWMTSYSCPVDTYSVFARVSTHVDWIRNKMQRNS</sequence>
<dbReference type="FunFam" id="2.40.10.10:FF:000003">
    <property type="entry name" value="Transmembrane serine protease 3"/>
    <property type="match status" value="1"/>
</dbReference>
<evidence type="ECO:0000256" key="5">
    <source>
        <dbReference type="ARBA" id="ARBA00022801"/>
    </source>
</evidence>
<dbReference type="AlphaFoldDB" id="A0A6P8IAY9"/>
<reference evidence="12" key="1">
    <citation type="submission" date="2025-08" db="UniProtKB">
        <authorList>
            <consortium name="RefSeq"/>
        </authorList>
    </citation>
    <scope>IDENTIFICATION</scope>
    <source>
        <tissue evidence="12">Tentacle</tissue>
    </source>
</reference>
<dbReference type="GO" id="GO:0006508">
    <property type="term" value="P:proteolysis"/>
    <property type="evidence" value="ECO:0007669"/>
    <property type="project" value="UniProtKB-KW"/>
</dbReference>
<dbReference type="Proteomes" id="UP000515163">
    <property type="component" value="Unplaced"/>
</dbReference>
<evidence type="ECO:0000256" key="9">
    <source>
        <dbReference type="SAM" id="SignalP"/>
    </source>
</evidence>
<name>A0A6P8IAY9_ACTTE</name>
<dbReference type="PROSITE" id="PS50240">
    <property type="entry name" value="TRYPSIN_DOM"/>
    <property type="match status" value="1"/>
</dbReference>
<keyword evidence="7" id="KW-1015">Disulfide bond</keyword>
<comment type="catalytic activity">
    <reaction evidence="1">
        <text>Preferential cleavage: Arg-|-Xaa, Lys-|-Xaa.</text>
        <dbReference type="EC" id="3.4.21.10"/>
    </reaction>
</comment>
<dbReference type="SMART" id="SM00020">
    <property type="entry name" value="Tryp_SPc"/>
    <property type="match status" value="1"/>
</dbReference>
<feature type="signal peptide" evidence="9">
    <location>
        <begin position="1"/>
        <end position="18"/>
    </location>
</feature>
<dbReference type="SUPFAM" id="SSF50494">
    <property type="entry name" value="Trypsin-like serine proteases"/>
    <property type="match status" value="1"/>
</dbReference>
<dbReference type="CDD" id="cd00190">
    <property type="entry name" value="Tryp_SPc"/>
    <property type="match status" value="1"/>
</dbReference>
<evidence type="ECO:0000256" key="2">
    <source>
        <dbReference type="ARBA" id="ARBA00012050"/>
    </source>
</evidence>
<dbReference type="GO" id="GO:0004252">
    <property type="term" value="F:serine-type endopeptidase activity"/>
    <property type="evidence" value="ECO:0007669"/>
    <property type="project" value="InterPro"/>
</dbReference>
<dbReference type="InterPro" id="IPR009003">
    <property type="entry name" value="Peptidase_S1_PA"/>
</dbReference>
<proteinExistence type="predicted"/>
<dbReference type="RefSeq" id="XP_031561880.1">
    <property type="nucleotide sequence ID" value="XM_031706020.1"/>
</dbReference>
<dbReference type="PANTHER" id="PTHR24252:SF8">
    <property type="entry name" value="ACROSIN"/>
    <property type="match status" value="1"/>
</dbReference>
<keyword evidence="5 8" id="KW-0378">Hydrolase</keyword>
<dbReference type="Pfam" id="PF00089">
    <property type="entry name" value="Trypsin"/>
    <property type="match status" value="1"/>
</dbReference>
<feature type="domain" description="Peptidase S1" evidence="10">
    <location>
        <begin position="31"/>
        <end position="262"/>
    </location>
</feature>
<dbReference type="InterPro" id="IPR043504">
    <property type="entry name" value="Peptidase_S1_PA_chymotrypsin"/>
</dbReference>
<evidence type="ECO:0000256" key="8">
    <source>
        <dbReference type="RuleBase" id="RU363034"/>
    </source>
</evidence>
<dbReference type="InterPro" id="IPR018114">
    <property type="entry name" value="TRYPSIN_HIS"/>
</dbReference>
<keyword evidence="9" id="KW-0732">Signal</keyword>
<gene>
    <name evidence="12" type="primary">LOC116297736</name>
</gene>
<keyword evidence="11" id="KW-1185">Reference proteome</keyword>
<protein>
    <recommendedName>
        <fullName evidence="3">Acrosin</fullName>
        <ecNumber evidence="2">3.4.21.10</ecNumber>
    </recommendedName>
</protein>
<dbReference type="PANTHER" id="PTHR24252">
    <property type="entry name" value="ACROSIN-RELATED"/>
    <property type="match status" value="1"/>
</dbReference>